<accession>A0A835ELN6</accession>
<dbReference type="EMBL" id="JACEFO010001778">
    <property type="protein sequence ID" value="KAF8703254.1"/>
    <property type="molecule type" value="Genomic_DNA"/>
</dbReference>
<sequence>MSLAGVPRVEINDLPSPTRPHTPAPAPPTDICEESDEVVQACNSTRSTIPSFLDLLGEEEHEVSVRRRRARRKRAVDSVSKLRRSSRLASKEEPFYMDATTKATRVKAAKLDLSKASSKMKVALIDAGIMARPPSQRIRPVKLHHLGRVCGLANLSEVEDDEVPTEAN</sequence>
<reference evidence="2" key="1">
    <citation type="submission" date="2020-07" db="EMBL/GenBank/DDBJ databases">
        <title>Genome sequence and genetic diversity analysis of an under-domesticated orphan crop, white fonio (Digitaria exilis).</title>
        <authorList>
            <person name="Bennetzen J.L."/>
            <person name="Chen S."/>
            <person name="Ma X."/>
            <person name="Wang X."/>
            <person name="Yssel A.E.J."/>
            <person name="Chaluvadi S.R."/>
            <person name="Johnson M."/>
            <person name="Gangashetty P."/>
            <person name="Hamidou F."/>
            <person name="Sanogo M.D."/>
            <person name="Zwaenepoel A."/>
            <person name="Wallace J."/>
            <person name="Van De Peer Y."/>
            <person name="Van Deynze A."/>
        </authorList>
    </citation>
    <scope>NUCLEOTIDE SEQUENCE</scope>
    <source>
        <tissue evidence="2">Leaves</tissue>
    </source>
</reference>
<evidence type="ECO:0000313" key="3">
    <source>
        <dbReference type="Proteomes" id="UP000636709"/>
    </source>
</evidence>
<dbReference type="AlphaFoldDB" id="A0A835ELN6"/>
<gene>
    <name evidence="2" type="ORF">HU200_032045</name>
</gene>
<comment type="caution">
    <text evidence="2">The sequence shown here is derived from an EMBL/GenBank/DDBJ whole genome shotgun (WGS) entry which is preliminary data.</text>
</comment>
<feature type="region of interest" description="Disordered" evidence="1">
    <location>
        <begin position="1"/>
        <end position="31"/>
    </location>
</feature>
<keyword evidence="3" id="KW-1185">Reference proteome</keyword>
<protein>
    <submittedName>
        <fullName evidence="2">Uncharacterized protein</fullName>
    </submittedName>
</protein>
<organism evidence="2 3">
    <name type="scientific">Digitaria exilis</name>
    <dbReference type="NCBI Taxonomy" id="1010633"/>
    <lineage>
        <taxon>Eukaryota</taxon>
        <taxon>Viridiplantae</taxon>
        <taxon>Streptophyta</taxon>
        <taxon>Embryophyta</taxon>
        <taxon>Tracheophyta</taxon>
        <taxon>Spermatophyta</taxon>
        <taxon>Magnoliopsida</taxon>
        <taxon>Liliopsida</taxon>
        <taxon>Poales</taxon>
        <taxon>Poaceae</taxon>
        <taxon>PACMAD clade</taxon>
        <taxon>Panicoideae</taxon>
        <taxon>Panicodae</taxon>
        <taxon>Paniceae</taxon>
        <taxon>Anthephorinae</taxon>
        <taxon>Digitaria</taxon>
    </lineage>
</organism>
<feature type="compositionally biased region" description="Pro residues" evidence="1">
    <location>
        <begin position="17"/>
        <end position="28"/>
    </location>
</feature>
<evidence type="ECO:0000313" key="2">
    <source>
        <dbReference type="EMBL" id="KAF8703254.1"/>
    </source>
</evidence>
<dbReference type="Proteomes" id="UP000636709">
    <property type="component" value="Unassembled WGS sequence"/>
</dbReference>
<evidence type="ECO:0000256" key="1">
    <source>
        <dbReference type="SAM" id="MobiDB-lite"/>
    </source>
</evidence>
<proteinExistence type="predicted"/>
<name>A0A835ELN6_9POAL</name>